<evidence type="ECO:0000313" key="1">
    <source>
        <dbReference type="EMBL" id="CAF4418944.1"/>
    </source>
</evidence>
<dbReference type="AlphaFoldDB" id="A0A820QDH9"/>
<dbReference type="EMBL" id="CAJOBQ010000799">
    <property type="protein sequence ID" value="CAF4419280.1"/>
    <property type="molecule type" value="Genomic_DNA"/>
</dbReference>
<evidence type="ECO:0000313" key="4">
    <source>
        <dbReference type="Proteomes" id="UP000663873"/>
    </source>
</evidence>
<comment type="caution">
    <text evidence="2">The sequence shown here is derived from an EMBL/GenBank/DDBJ whole genome shotgun (WGS) entry which is preliminary data.</text>
</comment>
<evidence type="ECO:0000313" key="3">
    <source>
        <dbReference type="Proteomes" id="UP000663862"/>
    </source>
</evidence>
<keyword evidence="4" id="KW-1185">Reference proteome</keyword>
<gene>
    <name evidence="2" type="ORF">TSG867_LOCUS14391</name>
    <name evidence="1" type="ORF">UJA718_LOCUS20417</name>
</gene>
<dbReference type="Proteomes" id="UP000663862">
    <property type="component" value="Unassembled WGS sequence"/>
</dbReference>
<organism evidence="2 3">
    <name type="scientific">Rotaria socialis</name>
    <dbReference type="NCBI Taxonomy" id="392032"/>
    <lineage>
        <taxon>Eukaryota</taxon>
        <taxon>Metazoa</taxon>
        <taxon>Spiralia</taxon>
        <taxon>Gnathifera</taxon>
        <taxon>Rotifera</taxon>
        <taxon>Eurotatoria</taxon>
        <taxon>Bdelloidea</taxon>
        <taxon>Philodinida</taxon>
        <taxon>Philodinidae</taxon>
        <taxon>Rotaria</taxon>
    </lineage>
</organism>
<name>A0A820QDH9_9BILA</name>
<sequence>MAKNADDSLNEPKEAYADSITHAENGFITLSMNCTISSHRNCCVCQQYLARQSQTGLSNGRSLILLMKNVFIPEGARCCSEYILNDQLNVPFEDLVWQISESGIRNSSNRSIQTAVALLQFKQQSGTLNAWLTVLFQLPDKRAVSKCIESARTALVNEFVPKNLGFSHIGRDEIIRQHTSKAAFF</sequence>
<accession>A0A820QDH9</accession>
<dbReference type="EMBL" id="CAJOBP010003797">
    <property type="protein sequence ID" value="CAF4418944.1"/>
    <property type="molecule type" value="Genomic_DNA"/>
</dbReference>
<evidence type="ECO:0000313" key="2">
    <source>
        <dbReference type="EMBL" id="CAF4419280.1"/>
    </source>
</evidence>
<dbReference type="Proteomes" id="UP000663873">
    <property type="component" value="Unassembled WGS sequence"/>
</dbReference>
<proteinExistence type="predicted"/>
<reference evidence="2" key="1">
    <citation type="submission" date="2021-02" db="EMBL/GenBank/DDBJ databases">
        <authorList>
            <person name="Nowell W R."/>
        </authorList>
    </citation>
    <scope>NUCLEOTIDE SEQUENCE</scope>
</reference>
<protein>
    <submittedName>
        <fullName evidence="2">Uncharacterized protein</fullName>
    </submittedName>
</protein>